<name>A0A0F9JVP6_9ZZZZ</name>
<comment type="caution">
    <text evidence="1">The sequence shown here is derived from an EMBL/GenBank/DDBJ whole genome shotgun (WGS) entry which is preliminary data.</text>
</comment>
<accession>A0A0F9JVP6</accession>
<evidence type="ECO:0000313" key="1">
    <source>
        <dbReference type="EMBL" id="KKM73884.1"/>
    </source>
</evidence>
<proteinExistence type="predicted"/>
<dbReference type="AlphaFoldDB" id="A0A0F9JVP6"/>
<organism evidence="1">
    <name type="scientific">marine sediment metagenome</name>
    <dbReference type="NCBI Taxonomy" id="412755"/>
    <lineage>
        <taxon>unclassified sequences</taxon>
        <taxon>metagenomes</taxon>
        <taxon>ecological metagenomes</taxon>
    </lineage>
</organism>
<gene>
    <name evidence="1" type="ORF">LCGC14_1405930</name>
</gene>
<dbReference type="EMBL" id="LAZR01009230">
    <property type="protein sequence ID" value="KKM73884.1"/>
    <property type="molecule type" value="Genomic_DNA"/>
</dbReference>
<reference evidence="1" key="1">
    <citation type="journal article" date="2015" name="Nature">
        <title>Complex archaea that bridge the gap between prokaryotes and eukaryotes.</title>
        <authorList>
            <person name="Spang A."/>
            <person name="Saw J.H."/>
            <person name="Jorgensen S.L."/>
            <person name="Zaremba-Niedzwiedzka K."/>
            <person name="Martijn J."/>
            <person name="Lind A.E."/>
            <person name="van Eijk R."/>
            <person name="Schleper C."/>
            <person name="Guy L."/>
            <person name="Ettema T.J."/>
        </authorList>
    </citation>
    <scope>NUCLEOTIDE SEQUENCE</scope>
</reference>
<sequence length="107" mass="12288">MGSHSRQKGNRREREAAQLVRGVRTWQHLHDVLGDDGRWWEVKGEATGYAKVYNALEEHTEHYEETGDGPVPSALIKQDRKPWIVIFYASDWLEGRANADARAESQD</sequence>
<protein>
    <submittedName>
        <fullName evidence="1">Uncharacterized protein</fullName>
    </submittedName>
</protein>